<dbReference type="CDD" id="cd06558">
    <property type="entry name" value="crotonase-like"/>
    <property type="match status" value="1"/>
</dbReference>
<dbReference type="Pfam" id="PF00378">
    <property type="entry name" value="ECH_1"/>
    <property type="match status" value="1"/>
</dbReference>
<dbReference type="InterPro" id="IPR001753">
    <property type="entry name" value="Enoyl-CoA_hydra/iso"/>
</dbReference>
<dbReference type="PANTHER" id="PTHR43802:SF1">
    <property type="entry name" value="IP11341P-RELATED"/>
    <property type="match status" value="1"/>
</dbReference>
<dbReference type="Proteomes" id="UP001595799">
    <property type="component" value="Unassembled WGS sequence"/>
</dbReference>
<accession>A0ABV8UNC4</accession>
<dbReference type="EMBL" id="JBHSCW010000006">
    <property type="protein sequence ID" value="MFC4352241.1"/>
    <property type="molecule type" value="Genomic_DNA"/>
</dbReference>
<dbReference type="PANTHER" id="PTHR43802">
    <property type="entry name" value="ENOYL-COA HYDRATASE"/>
    <property type="match status" value="1"/>
</dbReference>
<dbReference type="Gene3D" id="3.90.226.10">
    <property type="entry name" value="2-enoyl-CoA Hydratase, Chain A, domain 1"/>
    <property type="match status" value="1"/>
</dbReference>
<evidence type="ECO:0000313" key="3">
    <source>
        <dbReference type="Proteomes" id="UP001595799"/>
    </source>
</evidence>
<comment type="caution">
    <text evidence="2">The sequence shown here is derived from an EMBL/GenBank/DDBJ whole genome shotgun (WGS) entry which is preliminary data.</text>
</comment>
<protein>
    <submittedName>
        <fullName evidence="2">Enoyl-CoA hydratase/isomerase family protein</fullName>
    </submittedName>
</protein>
<evidence type="ECO:0000313" key="2">
    <source>
        <dbReference type="EMBL" id="MFC4352241.1"/>
    </source>
</evidence>
<sequence length="258" mass="28286">MYEFLKVSTEGKVGTITLNRPDVLNAWHSPMRRELAAALEAMNADEEVRAVIMTGAGDRAFSAGQDLNETKSFDTERASEWIEEWRALYSAIRGMSKPLIAALNGVAAGSAFQVALQCDIRIGHAGSKMGQPEINSGIASTLGPWLMKEMLGLSRTIELTLTGRMMDGEECHHIGLIHHLVLAEQVHAKAMEVAGQLAEKPPVAMALNKRRFAEMTQPGFEDALAAGSRNQKEAYASGEPQRMMEAFFAERTKRKQNA</sequence>
<comment type="similarity">
    <text evidence="1">Belongs to the enoyl-CoA hydratase/isomerase family.</text>
</comment>
<keyword evidence="3" id="KW-1185">Reference proteome</keyword>
<dbReference type="InterPro" id="IPR029045">
    <property type="entry name" value="ClpP/crotonase-like_dom_sf"/>
</dbReference>
<evidence type="ECO:0000256" key="1">
    <source>
        <dbReference type="ARBA" id="ARBA00005254"/>
    </source>
</evidence>
<reference evidence="3" key="1">
    <citation type="journal article" date="2019" name="Int. J. Syst. Evol. Microbiol.">
        <title>The Global Catalogue of Microorganisms (GCM) 10K type strain sequencing project: providing services to taxonomists for standard genome sequencing and annotation.</title>
        <authorList>
            <consortium name="The Broad Institute Genomics Platform"/>
            <consortium name="The Broad Institute Genome Sequencing Center for Infectious Disease"/>
            <person name="Wu L."/>
            <person name="Ma J."/>
        </authorList>
    </citation>
    <scope>NUCLEOTIDE SEQUENCE [LARGE SCALE GENOMIC DNA]</scope>
    <source>
        <strain evidence="3">CECT 8472</strain>
    </source>
</reference>
<proteinExistence type="inferred from homology"/>
<dbReference type="RefSeq" id="WP_382422588.1">
    <property type="nucleotide sequence ID" value="NZ_JBHSCW010000006.1"/>
</dbReference>
<organism evidence="2 3">
    <name type="scientific">Fodinicurvata halophila</name>
    <dbReference type="NCBI Taxonomy" id="1419723"/>
    <lineage>
        <taxon>Bacteria</taxon>
        <taxon>Pseudomonadati</taxon>
        <taxon>Pseudomonadota</taxon>
        <taxon>Alphaproteobacteria</taxon>
        <taxon>Rhodospirillales</taxon>
        <taxon>Rhodovibrionaceae</taxon>
        <taxon>Fodinicurvata</taxon>
    </lineage>
</organism>
<gene>
    <name evidence="2" type="ORF">ACFOW6_11890</name>
</gene>
<name>A0ABV8UNC4_9PROT</name>
<dbReference type="SUPFAM" id="SSF52096">
    <property type="entry name" value="ClpP/crotonase"/>
    <property type="match status" value="1"/>
</dbReference>